<sequence length="85" mass="9807">MLLIPWKCWKHVVRYSTIANKSLALHKQCLASVPRSTCAVFGGQMRTCQQQEHTCITKKRMFAITMEHILDKQAIPMHCLIIPQN</sequence>
<evidence type="ECO:0000313" key="1">
    <source>
        <dbReference type="EMBL" id="MBX34584.1"/>
    </source>
</evidence>
<dbReference type="EMBL" id="GGEC01054100">
    <property type="protein sequence ID" value="MBX34584.1"/>
    <property type="molecule type" value="Transcribed_RNA"/>
</dbReference>
<name>A0A2P2MWI9_RHIMU</name>
<reference evidence="1" key="1">
    <citation type="submission" date="2018-02" db="EMBL/GenBank/DDBJ databases">
        <title>Rhizophora mucronata_Transcriptome.</title>
        <authorList>
            <person name="Meera S.P."/>
            <person name="Sreeshan A."/>
            <person name="Augustine A."/>
        </authorList>
    </citation>
    <scope>NUCLEOTIDE SEQUENCE</scope>
    <source>
        <tissue evidence="1">Leaf</tissue>
    </source>
</reference>
<accession>A0A2P2MWI9</accession>
<proteinExistence type="predicted"/>
<protein>
    <submittedName>
        <fullName evidence="1">Uncharacterized protein</fullName>
    </submittedName>
</protein>
<organism evidence="1">
    <name type="scientific">Rhizophora mucronata</name>
    <name type="common">Asiatic mangrove</name>
    <dbReference type="NCBI Taxonomy" id="61149"/>
    <lineage>
        <taxon>Eukaryota</taxon>
        <taxon>Viridiplantae</taxon>
        <taxon>Streptophyta</taxon>
        <taxon>Embryophyta</taxon>
        <taxon>Tracheophyta</taxon>
        <taxon>Spermatophyta</taxon>
        <taxon>Magnoliopsida</taxon>
        <taxon>eudicotyledons</taxon>
        <taxon>Gunneridae</taxon>
        <taxon>Pentapetalae</taxon>
        <taxon>rosids</taxon>
        <taxon>fabids</taxon>
        <taxon>Malpighiales</taxon>
        <taxon>Rhizophoraceae</taxon>
        <taxon>Rhizophora</taxon>
    </lineage>
</organism>
<dbReference type="AlphaFoldDB" id="A0A2P2MWI9"/>